<accession>A0A7I8JH15</accession>
<dbReference type="EMBL" id="CACRZD030000012">
    <property type="protein sequence ID" value="CAA6669426.1"/>
    <property type="molecule type" value="Genomic_DNA"/>
</dbReference>
<keyword evidence="1" id="KW-1133">Transmembrane helix</keyword>
<keyword evidence="3" id="KW-1185">Reference proteome</keyword>
<evidence type="ECO:0000313" key="2">
    <source>
        <dbReference type="EMBL" id="CAA2630183.1"/>
    </source>
</evidence>
<keyword evidence="1" id="KW-0812">Transmembrane</keyword>
<evidence type="ECO:0000256" key="1">
    <source>
        <dbReference type="SAM" id="Phobius"/>
    </source>
</evidence>
<feature type="transmembrane region" description="Helical" evidence="1">
    <location>
        <begin position="12"/>
        <end position="32"/>
    </location>
</feature>
<gene>
    <name evidence="2" type="ORF">SI7747_12015821</name>
</gene>
<evidence type="ECO:0000313" key="3">
    <source>
        <dbReference type="Proteomes" id="UP001189122"/>
    </source>
</evidence>
<organism evidence="2">
    <name type="scientific">Spirodela intermedia</name>
    <name type="common">Intermediate duckweed</name>
    <dbReference type="NCBI Taxonomy" id="51605"/>
    <lineage>
        <taxon>Eukaryota</taxon>
        <taxon>Viridiplantae</taxon>
        <taxon>Streptophyta</taxon>
        <taxon>Embryophyta</taxon>
        <taxon>Tracheophyta</taxon>
        <taxon>Spermatophyta</taxon>
        <taxon>Magnoliopsida</taxon>
        <taxon>Liliopsida</taxon>
        <taxon>Araceae</taxon>
        <taxon>Lemnoideae</taxon>
        <taxon>Spirodela</taxon>
    </lineage>
</organism>
<dbReference type="Proteomes" id="UP001189122">
    <property type="component" value="Unassembled WGS sequence"/>
</dbReference>
<keyword evidence="1" id="KW-0472">Membrane</keyword>
<sequence length="33" mass="3759">MDVFRPRAFSFRTIGVSGVSFICIINVSRLIWA</sequence>
<protein>
    <submittedName>
        <fullName evidence="2">Uncharacterized protein</fullName>
    </submittedName>
</protein>
<proteinExistence type="predicted"/>
<dbReference type="AlphaFoldDB" id="A0A7I8JH15"/>
<name>A0A7I8JH15_SPIIN</name>
<reference evidence="2 3" key="1">
    <citation type="submission" date="2019-12" db="EMBL/GenBank/DDBJ databases">
        <authorList>
            <person name="Scholz U."/>
            <person name="Mascher M."/>
            <person name="Fiebig A."/>
        </authorList>
    </citation>
    <scope>NUCLEOTIDE SEQUENCE</scope>
</reference>
<dbReference type="EMBL" id="LR743599">
    <property type="protein sequence ID" value="CAA2630183.1"/>
    <property type="molecule type" value="Genomic_DNA"/>
</dbReference>